<proteinExistence type="predicted"/>
<dbReference type="AlphaFoldDB" id="A0A1H0ARW6"/>
<evidence type="ECO:0000313" key="3">
    <source>
        <dbReference type="Proteomes" id="UP000199370"/>
    </source>
</evidence>
<dbReference type="EMBL" id="FNIA01000029">
    <property type="protein sequence ID" value="SDN36099.1"/>
    <property type="molecule type" value="Genomic_DNA"/>
</dbReference>
<evidence type="ECO:0000313" key="2">
    <source>
        <dbReference type="EMBL" id="SDN36099.1"/>
    </source>
</evidence>
<dbReference type="Proteomes" id="UP000199370">
    <property type="component" value="Unassembled WGS sequence"/>
</dbReference>
<feature type="domain" description="DUF7129" evidence="1">
    <location>
        <begin position="3"/>
        <end position="47"/>
    </location>
</feature>
<dbReference type="RefSeq" id="WP_139172383.1">
    <property type="nucleotide sequence ID" value="NZ_FNIA01000029.1"/>
</dbReference>
<organism evidence="2 3">
    <name type="scientific">Haloarchaeobius iranensis</name>
    <dbReference type="NCBI Taxonomy" id="996166"/>
    <lineage>
        <taxon>Archaea</taxon>
        <taxon>Methanobacteriati</taxon>
        <taxon>Methanobacteriota</taxon>
        <taxon>Stenosarchaea group</taxon>
        <taxon>Halobacteria</taxon>
        <taxon>Halobacteriales</taxon>
        <taxon>Halorubellaceae</taxon>
        <taxon>Haloarchaeobius</taxon>
    </lineage>
</organism>
<dbReference type="InterPro" id="IPR055553">
    <property type="entry name" value="DUF7129"/>
</dbReference>
<evidence type="ECO:0000259" key="1">
    <source>
        <dbReference type="Pfam" id="PF23455"/>
    </source>
</evidence>
<gene>
    <name evidence="2" type="ORF">SAMN05192554_12918</name>
</gene>
<dbReference type="Pfam" id="PF23455">
    <property type="entry name" value="DUF7129"/>
    <property type="match status" value="1"/>
</dbReference>
<reference evidence="2 3" key="1">
    <citation type="submission" date="2016-10" db="EMBL/GenBank/DDBJ databases">
        <authorList>
            <person name="de Groot N.N."/>
        </authorList>
    </citation>
    <scope>NUCLEOTIDE SEQUENCE [LARGE SCALE GENOMIC DNA]</scope>
    <source>
        <strain evidence="3">EB21,IBRC-M 10013,KCTC 4048</strain>
    </source>
</reference>
<dbReference type="NCBIfam" id="NF033497">
    <property type="entry name" value="rubre_like_arch"/>
    <property type="match status" value="1"/>
</dbReference>
<keyword evidence="3" id="KW-1185">Reference proteome</keyword>
<sequence length="47" mass="5208">MVRTDPYTPSRTEYECVRCGARLESPSATCDSPLCDGEVRNVAVSRE</sequence>
<protein>
    <recommendedName>
        <fullName evidence="1">DUF7129 domain-containing protein</fullName>
    </recommendedName>
</protein>
<dbReference type="STRING" id="996166.SAMN05192554_12918"/>
<name>A0A1H0ARW6_9EURY</name>
<dbReference type="OrthoDB" id="280213at2157"/>
<accession>A0A1H0ARW6</accession>